<feature type="domain" description="Tetrapyrrole methylase" evidence="6">
    <location>
        <begin position="2"/>
        <end position="207"/>
    </location>
</feature>
<dbReference type="Pfam" id="PF00590">
    <property type="entry name" value="TP_methylase"/>
    <property type="match status" value="1"/>
</dbReference>
<evidence type="ECO:0000256" key="3">
    <source>
        <dbReference type="ARBA" id="ARBA00022603"/>
    </source>
</evidence>
<dbReference type="OrthoDB" id="9815856at2"/>
<name>A0A1T4K429_9BACT</name>
<dbReference type="Gene3D" id="3.30.950.10">
    <property type="entry name" value="Methyltransferase, Cobalt-precorrin-4 Transmethylase, Domain 2"/>
    <property type="match status" value="1"/>
</dbReference>
<comment type="similarity">
    <text evidence="1">Belongs to the precorrin methyltransferase family.</text>
</comment>
<dbReference type="RefSeq" id="WP_078788597.1">
    <property type="nucleotide sequence ID" value="NZ_FUWR01000001.1"/>
</dbReference>
<dbReference type="Gene3D" id="3.40.1010.10">
    <property type="entry name" value="Cobalt-precorrin-4 Transmethylase, Domain 1"/>
    <property type="match status" value="1"/>
</dbReference>
<keyword evidence="8" id="KW-1185">Reference proteome</keyword>
<dbReference type="SUPFAM" id="SSF53790">
    <property type="entry name" value="Tetrapyrrole methylase"/>
    <property type="match status" value="1"/>
</dbReference>
<dbReference type="InterPro" id="IPR035996">
    <property type="entry name" value="4pyrrol_Methylase_sf"/>
</dbReference>
<evidence type="ECO:0000259" key="6">
    <source>
        <dbReference type="Pfam" id="PF00590"/>
    </source>
</evidence>
<evidence type="ECO:0000313" key="8">
    <source>
        <dbReference type="Proteomes" id="UP000190102"/>
    </source>
</evidence>
<accession>A0A1T4K429</accession>
<reference evidence="8" key="1">
    <citation type="submission" date="2017-02" db="EMBL/GenBank/DDBJ databases">
        <authorList>
            <person name="Varghese N."/>
            <person name="Submissions S."/>
        </authorList>
    </citation>
    <scope>NUCLEOTIDE SEQUENCE [LARGE SCALE GENOMIC DNA]</scope>
    <source>
        <strain evidence="8">ATCC BAA-34</strain>
    </source>
</reference>
<keyword evidence="5" id="KW-0949">S-adenosyl-L-methionine</keyword>
<dbReference type="InterPro" id="IPR006362">
    <property type="entry name" value="Cbl_synth_CobM/CibF"/>
</dbReference>
<dbReference type="GO" id="GO:0032259">
    <property type="term" value="P:methylation"/>
    <property type="evidence" value="ECO:0007669"/>
    <property type="project" value="UniProtKB-KW"/>
</dbReference>
<dbReference type="InterPro" id="IPR014777">
    <property type="entry name" value="4pyrrole_Mease_sub1"/>
</dbReference>
<dbReference type="PANTHER" id="PTHR45790:SF4">
    <property type="entry name" value="COBALT-PRECORRIN-4 C(11)-METHYLTRANSFERASE"/>
    <property type="match status" value="1"/>
</dbReference>
<dbReference type="AlphaFoldDB" id="A0A1T4K429"/>
<dbReference type="NCBIfam" id="TIGR01465">
    <property type="entry name" value="cobM_cbiF"/>
    <property type="match status" value="1"/>
</dbReference>
<dbReference type="GO" id="GO:0046026">
    <property type="term" value="F:precorrin-4 C11-methyltransferase activity"/>
    <property type="evidence" value="ECO:0007669"/>
    <property type="project" value="InterPro"/>
</dbReference>
<evidence type="ECO:0000256" key="1">
    <source>
        <dbReference type="ARBA" id="ARBA00005879"/>
    </source>
</evidence>
<dbReference type="CDD" id="cd11641">
    <property type="entry name" value="Precorrin-4_C11-MT"/>
    <property type="match status" value="1"/>
</dbReference>
<keyword evidence="4 7" id="KW-0808">Transferase</keyword>
<keyword evidence="3 7" id="KW-0489">Methyltransferase</keyword>
<dbReference type="EMBL" id="FUWR01000001">
    <property type="protein sequence ID" value="SJZ37171.1"/>
    <property type="molecule type" value="Genomic_DNA"/>
</dbReference>
<sequence length="252" mass="26960">MMVYFVGAGPGDPELLTRKAERLLRQAAVCIYAGSLVNPDILTLLPPDAERHDSAAMTLEETVAVMRDAAKRGLATVRLHSGEPALYGAIREQMNALDQYGISYEVVPGISAFQAAAAALKAELTAPEVSQTVILTRTAGRTPMPEKEDLALLAASCSTLCIYLSTHKIDEVCATLSPFYGPDCPVAVVYHASWPDQQILKGTLADIPQQAAQAGLRKTALIVVGHALGRDIPVSKLYDAGFSHEYRNATTP</sequence>
<evidence type="ECO:0000256" key="4">
    <source>
        <dbReference type="ARBA" id="ARBA00022679"/>
    </source>
</evidence>
<dbReference type="Proteomes" id="UP000190102">
    <property type="component" value="Unassembled WGS sequence"/>
</dbReference>
<gene>
    <name evidence="7" type="ORF">SAMN02745119_00294</name>
</gene>
<protein>
    <submittedName>
        <fullName evidence="7">Precorrin-4/cobalt-precorrin-4 C11-methyltransferase</fullName>
    </submittedName>
</protein>
<dbReference type="InterPro" id="IPR050161">
    <property type="entry name" value="Siro_Cobalamin_biosynth"/>
</dbReference>
<dbReference type="STRING" id="115783.SAMN02745119_00294"/>
<dbReference type="PANTHER" id="PTHR45790">
    <property type="entry name" value="SIROHEME SYNTHASE-RELATED"/>
    <property type="match status" value="1"/>
</dbReference>
<keyword evidence="2" id="KW-0169">Cobalamin biosynthesis</keyword>
<evidence type="ECO:0000256" key="2">
    <source>
        <dbReference type="ARBA" id="ARBA00022573"/>
    </source>
</evidence>
<organism evidence="7 8">
    <name type="scientific">Trichlorobacter thiogenes</name>
    <dbReference type="NCBI Taxonomy" id="115783"/>
    <lineage>
        <taxon>Bacteria</taxon>
        <taxon>Pseudomonadati</taxon>
        <taxon>Thermodesulfobacteriota</taxon>
        <taxon>Desulfuromonadia</taxon>
        <taxon>Geobacterales</taxon>
        <taxon>Geobacteraceae</taxon>
        <taxon>Trichlorobacter</taxon>
    </lineage>
</organism>
<dbReference type="InterPro" id="IPR014776">
    <property type="entry name" value="4pyrrole_Mease_sub2"/>
</dbReference>
<proteinExistence type="inferred from homology"/>
<evidence type="ECO:0000256" key="5">
    <source>
        <dbReference type="ARBA" id="ARBA00022691"/>
    </source>
</evidence>
<dbReference type="InterPro" id="IPR000878">
    <property type="entry name" value="4pyrrol_Mease"/>
</dbReference>
<evidence type="ECO:0000313" key="7">
    <source>
        <dbReference type="EMBL" id="SJZ37171.1"/>
    </source>
</evidence>
<dbReference type="GO" id="GO:0009236">
    <property type="term" value="P:cobalamin biosynthetic process"/>
    <property type="evidence" value="ECO:0007669"/>
    <property type="project" value="UniProtKB-KW"/>
</dbReference>